<dbReference type="EMBL" id="JX649908">
    <property type="protein sequence ID" value="AGC72636.1"/>
    <property type="molecule type" value="Genomic_DNA"/>
</dbReference>
<organism evidence="2">
    <name type="scientific">uncultured bacterium A1Q1_fos_565</name>
    <dbReference type="NCBI Taxonomy" id="1256585"/>
    <lineage>
        <taxon>Bacteria</taxon>
        <taxon>environmental samples</taxon>
    </lineage>
</organism>
<evidence type="ECO:0000256" key="1">
    <source>
        <dbReference type="SAM" id="MobiDB-lite"/>
    </source>
</evidence>
<feature type="region of interest" description="Disordered" evidence="1">
    <location>
        <begin position="235"/>
        <end position="273"/>
    </location>
</feature>
<reference evidence="2" key="1">
    <citation type="submission" date="2012-09" db="EMBL/GenBank/DDBJ databases">
        <title>Metagenomic Characterization of a Microbial Community in Wastewater Detects High Levels of Antibiotic Resistance.</title>
        <authorList>
            <person name="Abrams M."/>
            <person name="Caldwell A."/>
            <person name="Vandaei E."/>
            <person name="Lee W."/>
            <person name="Perrott J."/>
            <person name="Khan S.Y."/>
            <person name="Ta J."/>
            <person name="Romero D."/>
            <person name="Nguyen V."/>
            <person name="Pourmand N."/>
            <person name="Ouverney C.C."/>
        </authorList>
    </citation>
    <scope>NUCLEOTIDE SEQUENCE</scope>
</reference>
<protein>
    <submittedName>
        <fullName evidence="2">Uncharacterized protein</fullName>
    </submittedName>
</protein>
<feature type="compositionally biased region" description="Pro residues" evidence="1">
    <location>
        <begin position="256"/>
        <end position="273"/>
    </location>
</feature>
<proteinExistence type="predicted"/>
<dbReference type="AlphaFoldDB" id="L7VYT4"/>
<sequence length="273" mass="28822">MAKGSKLSKMAAGRLAISATVTSSATVHGPQIVEPLHAVLFPKGTAKPELTEKLLAALGDVLERAAKEVQDADLAHAAELLDDVEPRLVRDEAHAKLAATLLSLRETLAALYGPATMAAYGLSESLPELGAQLLQRGRAVESLLRKTPIAQKPLRAGVTVKASVLADELAPLVEALDKALDAVQRESREAQLTLTRKNQATAAWDQVYQGVTYAFYGLYLLAGRKDLAERIEPTARRRAGLTEEADQPHPLADPLSPSPGSPGGPSGPDPADA</sequence>
<name>L7VYT4_9BACT</name>
<accession>L7VYT4</accession>
<evidence type="ECO:0000313" key="2">
    <source>
        <dbReference type="EMBL" id="AGC72636.1"/>
    </source>
</evidence>